<dbReference type="Proteomes" id="UP000464314">
    <property type="component" value="Chromosome"/>
</dbReference>
<dbReference type="AlphaFoldDB" id="A0A6P1THU3"/>
<proteinExistence type="predicted"/>
<accession>A0A6P1THU3</accession>
<evidence type="ECO:0000313" key="1">
    <source>
        <dbReference type="EMBL" id="QHQ59867.1"/>
    </source>
</evidence>
<reference evidence="1 2" key="1">
    <citation type="submission" date="2020-01" db="EMBL/GenBank/DDBJ databases">
        <title>Genome analysis of Anaerocolumna sp. CBA3638.</title>
        <authorList>
            <person name="Kim J."/>
            <person name="Roh S.W."/>
        </authorList>
    </citation>
    <scope>NUCLEOTIDE SEQUENCE [LARGE SCALE GENOMIC DNA]</scope>
    <source>
        <strain evidence="1 2">CBA3638</strain>
    </source>
</reference>
<gene>
    <name evidence="1" type="ORF">Ana3638_02875</name>
</gene>
<protein>
    <submittedName>
        <fullName evidence="1">MerR family transcriptional regulator</fullName>
    </submittedName>
</protein>
<dbReference type="RefSeq" id="WP_161836703.1">
    <property type="nucleotide sequence ID" value="NZ_CP048000.1"/>
</dbReference>
<evidence type="ECO:0000313" key="2">
    <source>
        <dbReference type="Proteomes" id="UP000464314"/>
    </source>
</evidence>
<keyword evidence="2" id="KW-1185">Reference proteome</keyword>
<dbReference type="KEGG" id="anr:Ana3638_02875"/>
<dbReference type="EMBL" id="CP048000">
    <property type="protein sequence ID" value="QHQ59867.1"/>
    <property type="molecule type" value="Genomic_DNA"/>
</dbReference>
<sequence length="155" mass="17983">MRESRKIIAAKFNEDGNVGETKICVRCKRMFTYLGYGHFYCPMCRKADEEDFLKVKNYIYEHGTAPAMEVSENTGISLERINQYLREGRLEIPENSPIFIKCEMCNVDIRSGRLCPDCASKLSHAMRIKMDFDDEQIGPVPKKLIGKMRFIKNEK</sequence>
<organism evidence="1 2">
    <name type="scientific">Anaerocolumna sedimenticola</name>
    <dbReference type="NCBI Taxonomy" id="2696063"/>
    <lineage>
        <taxon>Bacteria</taxon>
        <taxon>Bacillati</taxon>
        <taxon>Bacillota</taxon>
        <taxon>Clostridia</taxon>
        <taxon>Lachnospirales</taxon>
        <taxon>Lachnospiraceae</taxon>
        <taxon>Anaerocolumna</taxon>
    </lineage>
</organism>
<name>A0A6P1THU3_9FIRM</name>